<evidence type="ECO:0000313" key="3">
    <source>
        <dbReference type="Proteomes" id="UP000239209"/>
    </source>
</evidence>
<comment type="caution">
    <text evidence="2">The sequence shown here is derived from an EMBL/GenBank/DDBJ whole genome shotgun (WGS) entry which is preliminary data.</text>
</comment>
<dbReference type="EMBL" id="PVZG01000015">
    <property type="protein sequence ID" value="PRY23478.1"/>
    <property type="molecule type" value="Genomic_DNA"/>
</dbReference>
<evidence type="ECO:0000313" key="2">
    <source>
        <dbReference type="EMBL" id="PRY23478.1"/>
    </source>
</evidence>
<dbReference type="Pfam" id="PF03713">
    <property type="entry name" value="DUF305"/>
    <property type="match status" value="1"/>
</dbReference>
<name>A0A2T0RQN2_9ACTN</name>
<evidence type="ECO:0000259" key="1">
    <source>
        <dbReference type="Pfam" id="PF03713"/>
    </source>
</evidence>
<dbReference type="Gene3D" id="1.20.1260.10">
    <property type="match status" value="1"/>
</dbReference>
<feature type="domain" description="DUF305" evidence="1">
    <location>
        <begin position="73"/>
        <end position="196"/>
    </location>
</feature>
<sequence length="203" mass="21750">MRRFPPVRFSRLNRFPPPARFAITGTLLLGLSACGTTTAPGPAAPASVAAAAPSAATFGGTDLAWVEITIAMDEQLLPLLDLVPGKAADQRLVQLSTQVRDLHERELGDLRALHDEARLPAENPHKGMPMPGMVTPEQVAEAAAARGAAFDDLVVRRLTAHLEQGVTLAESERKAGVEPRTRALAEQVLDSRRTYLSLLTSFS</sequence>
<keyword evidence="3" id="KW-1185">Reference proteome</keyword>
<protein>
    <submittedName>
        <fullName evidence="2">Uncharacterized protein (DUF305 family)</fullName>
    </submittedName>
</protein>
<dbReference type="InterPro" id="IPR005183">
    <property type="entry name" value="DUF305_CopM-like"/>
</dbReference>
<gene>
    <name evidence="2" type="ORF">CLV70_115211</name>
</gene>
<organism evidence="2 3">
    <name type="scientific">Pseudosporangium ferrugineum</name>
    <dbReference type="NCBI Taxonomy" id="439699"/>
    <lineage>
        <taxon>Bacteria</taxon>
        <taxon>Bacillati</taxon>
        <taxon>Actinomycetota</taxon>
        <taxon>Actinomycetes</taxon>
        <taxon>Micromonosporales</taxon>
        <taxon>Micromonosporaceae</taxon>
        <taxon>Pseudosporangium</taxon>
    </lineage>
</organism>
<dbReference type="PROSITE" id="PS51257">
    <property type="entry name" value="PROKAR_LIPOPROTEIN"/>
    <property type="match status" value="1"/>
</dbReference>
<dbReference type="AlphaFoldDB" id="A0A2T0RQN2"/>
<dbReference type="InterPro" id="IPR012347">
    <property type="entry name" value="Ferritin-like"/>
</dbReference>
<proteinExistence type="predicted"/>
<accession>A0A2T0RQN2</accession>
<dbReference type="Proteomes" id="UP000239209">
    <property type="component" value="Unassembled WGS sequence"/>
</dbReference>
<reference evidence="2 3" key="1">
    <citation type="submission" date="2018-03" db="EMBL/GenBank/DDBJ databases">
        <title>Genomic Encyclopedia of Archaeal and Bacterial Type Strains, Phase II (KMG-II): from individual species to whole genera.</title>
        <authorList>
            <person name="Goeker M."/>
        </authorList>
    </citation>
    <scope>NUCLEOTIDE SEQUENCE [LARGE SCALE GENOMIC DNA]</scope>
    <source>
        <strain evidence="2 3">DSM 45348</strain>
    </source>
</reference>